<feature type="compositionally biased region" description="Basic and acidic residues" evidence="1">
    <location>
        <begin position="174"/>
        <end position="186"/>
    </location>
</feature>
<reference evidence="3" key="1">
    <citation type="submission" date="2022-11" db="UniProtKB">
        <authorList>
            <consortium name="WormBaseParasite"/>
        </authorList>
    </citation>
    <scope>IDENTIFICATION</scope>
</reference>
<sequence length="264" mass="29724">MFDVLKNEYNYFVNLIQSKKKKVTLLTEGSEAVSRFVWDTGFESLEEKALEQGALKWTGLCMIYICLDRLGDEGRQEDIWTTCCYIGKVSNIISVETNSGATKVEEISDIFAFLQNIRKDDDTSSSAGSTTDTSAVFGANSQSIQNVLESNTPSQSGNGSSVPQTPKPVKKKRPSLDEPEKTTESKKPKREQKPKKVKVVEKSKKELELDEMNSLVSRISRFSTELKDKSAKASRRVPFKDLAHDFTIRNLNQAFVKDIVRMME</sequence>
<keyword evidence="2" id="KW-1185">Reference proteome</keyword>
<evidence type="ECO:0000313" key="3">
    <source>
        <dbReference type="WBParaSite" id="PSU_v2.g16193.t1"/>
    </source>
</evidence>
<accession>A0A914YA82</accession>
<protein>
    <submittedName>
        <fullName evidence="3">Uncharacterized protein</fullName>
    </submittedName>
</protein>
<dbReference type="WBParaSite" id="PSU_v2.g16193.t1">
    <property type="protein sequence ID" value="PSU_v2.g16193.t1"/>
    <property type="gene ID" value="PSU_v2.g16193"/>
</dbReference>
<name>A0A914YA82_9BILA</name>
<dbReference type="AlphaFoldDB" id="A0A914YA82"/>
<dbReference type="Proteomes" id="UP000887577">
    <property type="component" value="Unplaced"/>
</dbReference>
<proteinExistence type="predicted"/>
<feature type="compositionally biased region" description="Basic residues" evidence="1">
    <location>
        <begin position="187"/>
        <end position="197"/>
    </location>
</feature>
<organism evidence="2 3">
    <name type="scientific">Panagrolaimus superbus</name>
    <dbReference type="NCBI Taxonomy" id="310955"/>
    <lineage>
        <taxon>Eukaryota</taxon>
        <taxon>Metazoa</taxon>
        <taxon>Ecdysozoa</taxon>
        <taxon>Nematoda</taxon>
        <taxon>Chromadorea</taxon>
        <taxon>Rhabditida</taxon>
        <taxon>Tylenchina</taxon>
        <taxon>Panagrolaimomorpha</taxon>
        <taxon>Panagrolaimoidea</taxon>
        <taxon>Panagrolaimidae</taxon>
        <taxon>Panagrolaimus</taxon>
    </lineage>
</organism>
<feature type="compositionally biased region" description="Polar residues" evidence="1">
    <location>
        <begin position="149"/>
        <end position="164"/>
    </location>
</feature>
<feature type="region of interest" description="Disordered" evidence="1">
    <location>
        <begin position="149"/>
        <end position="202"/>
    </location>
</feature>
<evidence type="ECO:0000313" key="2">
    <source>
        <dbReference type="Proteomes" id="UP000887577"/>
    </source>
</evidence>
<evidence type="ECO:0000256" key="1">
    <source>
        <dbReference type="SAM" id="MobiDB-lite"/>
    </source>
</evidence>